<protein>
    <submittedName>
        <fullName evidence="2">Uncharacterized protein</fullName>
    </submittedName>
</protein>
<gene>
    <name evidence="2" type="ORF">WMSIL1_LOCUS4396</name>
</gene>
<evidence type="ECO:0000313" key="2">
    <source>
        <dbReference type="EMBL" id="VUZ44377.1"/>
    </source>
</evidence>
<dbReference type="EMBL" id="CABIJS010000123">
    <property type="protein sequence ID" value="VUZ44377.1"/>
    <property type="molecule type" value="Genomic_DNA"/>
</dbReference>
<sequence length="467" mass="51731">MNGDQEPYQPLPFIPVSMCTCNCTCKSVKSKKSKLSRRIDFSNGTNGDQIPLFSSMTNSSWFLNRSQLQDKVELPVTHTNNFPTNKQLETSNNRASSMAQVEDAGIQTDFVDLQTREKELNRLVFLLQNSQKALHEQQHRQQSNNLTSVIRKSDQSQQTELFPPCLPVPAVFKDVITEQPTPALPPLVYPQPSLSSQLPAYPPSNIIHPPLNSVNTTMDLATSMTTTVSAVSTLRERLQVSFGTSTERTNLISAAFIHRLKQRVQQRREENALNGIRRMNGNGESSEEDEYEFQQGRRIKTRKLRGSSLTRKMVPDVNRQSILNSTVTSPKLSTSLAALSLRSSPPPPPAPFCANKHLNHQHASISPSKNTLKSLCLEAEDLIPLTTSGSLFSNSNALSVTNSASASLKRKVNFADRVQKEGIGSQPSNSRSLDENENTVPKIKPAIKKGDNTKDNSDPVTNGKRPM</sequence>
<name>A0A564YAS4_HYMDI</name>
<feature type="region of interest" description="Disordered" evidence="1">
    <location>
        <begin position="271"/>
        <end position="295"/>
    </location>
</feature>
<dbReference type="AlphaFoldDB" id="A0A564YAS4"/>
<dbReference type="Proteomes" id="UP000321570">
    <property type="component" value="Unassembled WGS sequence"/>
</dbReference>
<evidence type="ECO:0000256" key="1">
    <source>
        <dbReference type="SAM" id="MobiDB-lite"/>
    </source>
</evidence>
<reference evidence="2 3" key="1">
    <citation type="submission" date="2019-07" db="EMBL/GenBank/DDBJ databases">
        <authorList>
            <person name="Jastrzebski P J."/>
            <person name="Paukszto L."/>
            <person name="Jastrzebski P J."/>
        </authorList>
    </citation>
    <scope>NUCLEOTIDE SEQUENCE [LARGE SCALE GENOMIC DNA]</scope>
    <source>
        <strain evidence="2 3">WMS-il1</strain>
    </source>
</reference>
<proteinExistence type="predicted"/>
<feature type="compositionally biased region" description="Basic and acidic residues" evidence="1">
    <location>
        <begin position="448"/>
        <end position="457"/>
    </location>
</feature>
<evidence type="ECO:0000313" key="3">
    <source>
        <dbReference type="Proteomes" id="UP000321570"/>
    </source>
</evidence>
<accession>A0A564YAS4</accession>
<feature type="region of interest" description="Disordered" evidence="1">
    <location>
        <begin position="420"/>
        <end position="467"/>
    </location>
</feature>
<keyword evidence="3" id="KW-1185">Reference proteome</keyword>
<organism evidence="2 3">
    <name type="scientific">Hymenolepis diminuta</name>
    <name type="common">Rat tapeworm</name>
    <dbReference type="NCBI Taxonomy" id="6216"/>
    <lineage>
        <taxon>Eukaryota</taxon>
        <taxon>Metazoa</taxon>
        <taxon>Spiralia</taxon>
        <taxon>Lophotrochozoa</taxon>
        <taxon>Platyhelminthes</taxon>
        <taxon>Cestoda</taxon>
        <taxon>Eucestoda</taxon>
        <taxon>Cyclophyllidea</taxon>
        <taxon>Hymenolepididae</taxon>
        <taxon>Hymenolepis</taxon>
    </lineage>
</organism>